<dbReference type="AlphaFoldDB" id="M2ZHX6"/>
<feature type="DNA-binding region" description="H-T-H motif" evidence="5">
    <location>
        <begin position="17"/>
        <end position="36"/>
    </location>
</feature>
<evidence type="ECO:0000256" key="2">
    <source>
        <dbReference type="ARBA" id="ARBA00023015"/>
    </source>
</evidence>
<evidence type="ECO:0000259" key="6">
    <source>
        <dbReference type="PROSITE" id="PS50977"/>
    </source>
</evidence>
<dbReference type="Gene3D" id="1.10.357.10">
    <property type="entry name" value="Tetracycline Repressor, domain 2"/>
    <property type="match status" value="1"/>
</dbReference>
<dbReference type="EMBL" id="AOEX01000016">
    <property type="protein sequence ID" value="EME66927.1"/>
    <property type="molecule type" value="Genomic_DNA"/>
</dbReference>
<dbReference type="SUPFAM" id="SSF48498">
    <property type="entry name" value="Tetracyclin repressor-like, C-terminal domain"/>
    <property type="match status" value="1"/>
</dbReference>
<evidence type="ECO:0000313" key="7">
    <source>
        <dbReference type="EMBL" id="EME66927.1"/>
    </source>
</evidence>
<dbReference type="InterPro" id="IPR050109">
    <property type="entry name" value="HTH-type_TetR-like_transc_reg"/>
</dbReference>
<evidence type="ECO:0000313" key="8">
    <source>
        <dbReference type="Proteomes" id="UP000011731"/>
    </source>
</evidence>
<evidence type="ECO:0000256" key="4">
    <source>
        <dbReference type="ARBA" id="ARBA00023163"/>
    </source>
</evidence>
<keyword evidence="1" id="KW-0678">Repressor</keyword>
<evidence type="ECO:0000256" key="5">
    <source>
        <dbReference type="PROSITE-ProRule" id="PRU00335"/>
    </source>
</evidence>
<dbReference type="PANTHER" id="PTHR30055:SF175">
    <property type="entry name" value="HTH-TYPE TRANSCRIPTIONAL REPRESSOR KSTR2"/>
    <property type="match status" value="1"/>
</dbReference>
<proteinExistence type="predicted"/>
<organism evidence="7 8">
    <name type="scientific">Rhodococcus ruber BKS 20-38</name>
    <dbReference type="NCBI Taxonomy" id="1278076"/>
    <lineage>
        <taxon>Bacteria</taxon>
        <taxon>Bacillati</taxon>
        <taxon>Actinomycetota</taxon>
        <taxon>Actinomycetes</taxon>
        <taxon>Mycobacteriales</taxon>
        <taxon>Nocardiaceae</taxon>
        <taxon>Rhodococcus</taxon>
    </lineage>
</organism>
<dbReference type="PROSITE" id="PS50977">
    <property type="entry name" value="HTH_TETR_2"/>
    <property type="match status" value="1"/>
</dbReference>
<dbReference type="GO" id="GO:0003700">
    <property type="term" value="F:DNA-binding transcription factor activity"/>
    <property type="evidence" value="ECO:0007669"/>
    <property type="project" value="TreeGrafter"/>
</dbReference>
<name>M2ZHX6_9NOCA</name>
<dbReference type="PROSITE" id="PS01081">
    <property type="entry name" value="HTH_TETR_1"/>
    <property type="match status" value="1"/>
</dbReference>
<dbReference type="Proteomes" id="UP000011731">
    <property type="component" value="Unassembled WGS sequence"/>
</dbReference>
<evidence type="ECO:0000256" key="1">
    <source>
        <dbReference type="ARBA" id="ARBA00022491"/>
    </source>
</evidence>
<gene>
    <name evidence="7" type="ORF">G352_03284</name>
</gene>
<dbReference type="SUPFAM" id="SSF46689">
    <property type="entry name" value="Homeodomain-like"/>
    <property type="match status" value="1"/>
</dbReference>
<dbReference type="InterPro" id="IPR001647">
    <property type="entry name" value="HTH_TetR"/>
</dbReference>
<reference evidence="7 8" key="1">
    <citation type="journal article" date="2013" name="Genome Announc.">
        <title>Draft Genome Sequence of Rhodococcus ruber Strain BKS 20-38.</title>
        <authorList>
            <person name="Bala M."/>
            <person name="Kumar S."/>
            <person name="Raghava G.P."/>
            <person name="Mayilraj S."/>
        </authorList>
    </citation>
    <scope>NUCLEOTIDE SEQUENCE [LARGE SCALE GENOMIC DNA]</scope>
    <source>
        <strain evidence="7 8">BKS 20-38</strain>
    </source>
</reference>
<dbReference type="Pfam" id="PF17932">
    <property type="entry name" value="TetR_C_24"/>
    <property type="match status" value="1"/>
</dbReference>
<keyword evidence="4" id="KW-0804">Transcription</keyword>
<dbReference type="Pfam" id="PF00440">
    <property type="entry name" value="TetR_N"/>
    <property type="match status" value="1"/>
</dbReference>
<dbReference type="PATRIC" id="fig|1278076.4.peg.681"/>
<dbReference type="InterPro" id="IPR036271">
    <property type="entry name" value="Tet_transcr_reg_TetR-rel_C_sf"/>
</dbReference>
<dbReference type="Gene3D" id="1.10.10.60">
    <property type="entry name" value="Homeodomain-like"/>
    <property type="match status" value="1"/>
</dbReference>
<sequence length="213" mass="23980">MEQATRLFAERGFASTTLQDIAEATGLTRPALYHYVANKDELLARLVSESTETPATLLQEINARTELGPAERLREMATAIALHQAQNPERFRLIIRSEAELPDDLLAKYQHSRRHVLKEFVQVIEDGIAQGQMRPVDPRTSALGIIGMLNWIAWWHKPGDAKADRTLADTLADMAVRTILADHEPTGMPAGPARAIHMLRQDLDYLERLLDER</sequence>
<keyword evidence="8" id="KW-1185">Reference proteome</keyword>
<dbReference type="GO" id="GO:0000976">
    <property type="term" value="F:transcription cis-regulatory region binding"/>
    <property type="evidence" value="ECO:0007669"/>
    <property type="project" value="TreeGrafter"/>
</dbReference>
<dbReference type="InterPro" id="IPR023772">
    <property type="entry name" value="DNA-bd_HTH_TetR-type_CS"/>
</dbReference>
<accession>M2ZHX6</accession>
<feature type="domain" description="HTH tetR-type" evidence="6">
    <location>
        <begin position="1"/>
        <end position="54"/>
    </location>
</feature>
<comment type="caution">
    <text evidence="7">The sequence shown here is derived from an EMBL/GenBank/DDBJ whole genome shotgun (WGS) entry which is preliminary data.</text>
</comment>
<dbReference type="InterPro" id="IPR009057">
    <property type="entry name" value="Homeodomain-like_sf"/>
</dbReference>
<protein>
    <submittedName>
        <fullName evidence="7">TetR family transcriptional regulator</fullName>
    </submittedName>
</protein>
<evidence type="ECO:0000256" key="3">
    <source>
        <dbReference type="ARBA" id="ARBA00023125"/>
    </source>
</evidence>
<dbReference type="PANTHER" id="PTHR30055">
    <property type="entry name" value="HTH-TYPE TRANSCRIPTIONAL REGULATOR RUTR"/>
    <property type="match status" value="1"/>
</dbReference>
<keyword evidence="2" id="KW-0805">Transcription regulation</keyword>
<dbReference type="InterPro" id="IPR041490">
    <property type="entry name" value="KstR2_TetR_C"/>
</dbReference>
<keyword evidence="3 5" id="KW-0238">DNA-binding</keyword>